<name>A0A430FFC0_9BIFI</name>
<evidence type="ECO:0000313" key="2">
    <source>
        <dbReference type="EMBL" id="RSX51536.1"/>
    </source>
</evidence>
<keyword evidence="2" id="KW-0378">Hydrolase</keyword>
<gene>
    <name evidence="2" type="ORF">D2E23_0799</name>
</gene>
<dbReference type="InterPro" id="IPR029058">
    <property type="entry name" value="AB_hydrolase_fold"/>
</dbReference>
<sequence length="581" mass="63858">MRVVLKRRKTRTPQPGEWGWLKRMKVSVPIFIILMGILISVSHATTVEWNNNPIDQSVDTLASDTAVTFDNLDGDALPALDTYKVATKSVWLDLKRPSTGEVQRAHVLIRYPKNATAIGNSTKLPGVVFMHGAGYGTADNSFGDVAEDLSSAGFVTATVDKPVWSTNDITRDYPGSAHAYGQVVDYLRSMSMVDADRVGLYATSESTWISPYLVRDDGNIAFQILLSPMVHTPRHALGFFVAQDFAIVGANPGYQSIVRRVFSADTAQFGLTNLDFNPMIAAGYAIPTFVAYGSKDVMTAQVDGVRSIELMAHRSGNWNVTVRNYPVANHVMRLGDEAEEGTPLVDRYERDMVDWAVGTSRGLKETSASIAGATIYQSIAVPTNLYGHTKLTIYGVVVHVAAVITLLVAFILSLIALERKIRYMIGGRGPSLGFVRGYQRVLITISATTLATLLLFFAGVGQIVWRIVTLIWGAAPESPGMIYWSWYAIQVVCVLVVWAWSRVFCQLLNTAAQKGLLRTPDEWRADFEVKRLTGKPVLRIRGTHTGPIIASTRLGVALFVATTLAMFCVLLVFAFWGLFVY</sequence>
<keyword evidence="1" id="KW-0472">Membrane</keyword>
<organism evidence="2 3">
    <name type="scientific">Bifidobacterium callimiconis</name>
    <dbReference type="NCBI Taxonomy" id="2306973"/>
    <lineage>
        <taxon>Bacteria</taxon>
        <taxon>Bacillati</taxon>
        <taxon>Actinomycetota</taxon>
        <taxon>Actinomycetes</taxon>
        <taxon>Bifidobacteriales</taxon>
        <taxon>Bifidobacteriaceae</taxon>
        <taxon>Bifidobacterium</taxon>
    </lineage>
</organism>
<dbReference type="EMBL" id="QXGJ01000003">
    <property type="protein sequence ID" value="RSX51536.1"/>
    <property type="molecule type" value="Genomic_DNA"/>
</dbReference>
<feature type="transmembrane region" description="Helical" evidence="1">
    <location>
        <begin position="438"/>
        <end position="461"/>
    </location>
</feature>
<keyword evidence="1" id="KW-0812">Transmembrane</keyword>
<dbReference type="Gene3D" id="3.40.50.1820">
    <property type="entry name" value="alpha/beta hydrolase"/>
    <property type="match status" value="1"/>
</dbReference>
<keyword evidence="1" id="KW-1133">Transmembrane helix</keyword>
<proteinExistence type="predicted"/>
<evidence type="ECO:0000313" key="3">
    <source>
        <dbReference type="Proteomes" id="UP000288607"/>
    </source>
</evidence>
<accession>A0A430FFC0</accession>
<feature type="transmembrane region" description="Helical" evidence="1">
    <location>
        <begin position="391"/>
        <end position="417"/>
    </location>
</feature>
<protein>
    <submittedName>
        <fullName evidence="2">Hydrolase</fullName>
    </submittedName>
</protein>
<reference evidence="2 3" key="1">
    <citation type="submission" date="2018-09" db="EMBL/GenBank/DDBJ databases">
        <title>Characterization of the phylogenetic diversity of five novel species belonging to the genus Bifidobacterium.</title>
        <authorList>
            <person name="Lugli G.A."/>
            <person name="Duranti S."/>
            <person name="Milani C."/>
        </authorList>
    </citation>
    <scope>NUCLEOTIDE SEQUENCE [LARGE SCALE GENOMIC DNA]</scope>
    <source>
        <strain evidence="2 3">2028B</strain>
    </source>
</reference>
<dbReference type="AlphaFoldDB" id="A0A430FFC0"/>
<feature type="transmembrane region" description="Helical" evidence="1">
    <location>
        <begin position="556"/>
        <end position="579"/>
    </location>
</feature>
<dbReference type="GO" id="GO:0016787">
    <property type="term" value="F:hydrolase activity"/>
    <property type="evidence" value="ECO:0007669"/>
    <property type="project" value="UniProtKB-KW"/>
</dbReference>
<evidence type="ECO:0000256" key="1">
    <source>
        <dbReference type="SAM" id="Phobius"/>
    </source>
</evidence>
<feature type="transmembrane region" description="Helical" evidence="1">
    <location>
        <begin position="481"/>
        <end position="500"/>
    </location>
</feature>
<comment type="caution">
    <text evidence="2">The sequence shown here is derived from an EMBL/GenBank/DDBJ whole genome shotgun (WGS) entry which is preliminary data.</text>
</comment>
<keyword evidence="3" id="KW-1185">Reference proteome</keyword>
<dbReference type="SUPFAM" id="SSF53474">
    <property type="entry name" value="alpha/beta-Hydrolases"/>
    <property type="match status" value="1"/>
</dbReference>
<dbReference type="Proteomes" id="UP000288607">
    <property type="component" value="Unassembled WGS sequence"/>
</dbReference>